<gene>
    <name evidence="2" type="ORF">L2299_07115</name>
</gene>
<feature type="transmembrane region" description="Helical" evidence="1">
    <location>
        <begin position="43"/>
        <end position="62"/>
    </location>
</feature>
<comment type="caution">
    <text evidence="2">The sequence shown here is derived from an EMBL/GenBank/DDBJ whole genome shotgun (WGS) entry which is preliminary data.</text>
</comment>
<reference evidence="2" key="1">
    <citation type="journal article" date="2022" name="Data Brief">
        <title>Draft genome sequence data of Gordonia hongkongensis strain EUFUS-Z928 isolated from the octocoral Eunicea fusca.</title>
        <authorList>
            <person name="Sanchez-Suarez J."/>
            <person name="Diaz L."/>
            <person name="Melo-Bolivar J."/>
            <person name="Villamil L."/>
        </authorList>
    </citation>
    <scope>NUCLEOTIDE SEQUENCE</scope>
    <source>
        <strain evidence="2">EUFUS-Z928</strain>
    </source>
</reference>
<keyword evidence="1" id="KW-0812">Transmembrane</keyword>
<evidence type="ECO:0000313" key="3">
    <source>
        <dbReference type="Proteomes" id="UP001152308"/>
    </source>
</evidence>
<accession>A0ABT6BS43</accession>
<protein>
    <recommendedName>
        <fullName evidence="4">DUF3649 domain-containing protein</fullName>
    </recommendedName>
</protein>
<evidence type="ECO:0008006" key="4">
    <source>
        <dbReference type="Google" id="ProtNLM"/>
    </source>
</evidence>
<organism evidence="2 3">
    <name type="scientific">Gordonia hongkongensis</name>
    <dbReference type="NCBI Taxonomy" id="1701090"/>
    <lineage>
        <taxon>Bacteria</taxon>
        <taxon>Bacillati</taxon>
        <taxon>Actinomycetota</taxon>
        <taxon>Actinomycetes</taxon>
        <taxon>Mycobacteriales</taxon>
        <taxon>Gordoniaceae</taxon>
        <taxon>Gordonia</taxon>
    </lineage>
</organism>
<keyword evidence="3" id="KW-1185">Reference proteome</keyword>
<proteinExistence type="predicted"/>
<sequence>MIAMFVAPAVPGLWSATISRVLVAVAALTTSFVLYFFSNSARGWAAVIAVATCVSGTVLMLLEA</sequence>
<dbReference type="EMBL" id="JAKJLQ010000004">
    <property type="protein sequence ID" value="MDF6100820.1"/>
    <property type="molecule type" value="Genomic_DNA"/>
</dbReference>
<evidence type="ECO:0000256" key="1">
    <source>
        <dbReference type="SAM" id="Phobius"/>
    </source>
</evidence>
<dbReference type="Proteomes" id="UP001152308">
    <property type="component" value="Unassembled WGS sequence"/>
</dbReference>
<keyword evidence="1" id="KW-1133">Transmembrane helix</keyword>
<dbReference type="RefSeq" id="WP_277243038.1">
    <property type="nucleotide sequence ID" value="NZ_JAKJLQ010000004.1"/>
</dbReference>
<keyword evidence="1" id="KW-0472">Membrane</keyword>
<evidence type="ECO:0000313" key="2">
    <source>
        <dbReference type="EMBL" id="MDF6100820.1"/>
    </source>
</evidence>
<reference evidence="2" key="2">
    <citation type="submission" date="2022-01" db="EMBL/GenBank/DDBJ databases">
        <authorList>
            <person name="Sanchez-Suarez J."/>
            <person name="Villamil L."/>
            <person name="Diaz L.E."/>
        </authorList>
    </citation>
    <scope>NUCLEOTIDE SEQUENCE</scope>
    <source>
        <strain evidence="2">EUFUS-Z928</strain>
    </source>
</reference>
<feature type="transmembrane region" description="Helical" evidence="1">
    <location>
        <begin position="12"/>
        <end position="37"/>
    </location>
</feature>
<name>A0ABT6BS43_9ACTN</name>